<evidence type="ECO:0000256" key="4">
    <source>
        <dbReference type="ARBA" id="ARBA00022538"/>
    </source>
</evidence>
<evidence type="ECO:0000313" key="15">
    <source>
        <dbReference type="Proteomes" id="UP001060261"/>
    </source>
</evidence>
<reference evidence="14" key="1">
    <citation type="submission" date="2022-09" db="EMBL/GenBank/DDBJ databases">
        <title>genome sequence of Deinococcus rubellus.</title>
        <authorList>
            <person name="Srinivasan S."/>
        </authorList>
    </citation>
    <scope>NUCLEOTIDE SEQUENCE</scope>
    <source>
        <strain evidence="14">Ant6</strain>
    </source>
</reference>
<dbReference type="Proteomes" id="UP001060261">
    <property type="component" value="Chromosome"/>
</dbReference>
<keyword evidence="15" id="KW-1185">Reference proteome</keyword>
<proteinExistence type="inferred from homology"/>
<dbReference type="PANTHER" id="PTHR31462">
    <property type="entry name" value="ENDOSOMAL/LYSOSOMAL POTASSIUM CHANNEL TMEM175"/>
    <property type="match status" value="1"/>
</dbReference>
<keyword evidence="6" id="KW-0631">Potassium channel</keyword>
<evidence type="ECO:0000256" key="2">
    <source>
        <dbReference type="ARBA" id="ARBA00006920"/>
    </source>
</evidence>
<evidence type="ECO:0000256" key="6">
    <source>
        <dbReference type="ARBA" id="ARBA00022826"/>
    </source>
</evidence>
<feature type="transmembrane region" description="Helical" evidence="13">
    <location>
        <begin position="70"/>
        <end position="95"/>
    </location>
</feature>
<feature type="transmembrane region" description="Helical" evidence="13">
    <location>
        <begin position="12"/>
        <end position="28"/>
    </location>
</feature>
<keyword evidence="9" id="KW-0406">Ion transport</keyword>
<evidence type="ECO:0000256" key="1">
    <source>
        <dbReference type="ARBA" id="ARBA00004141"/>
    </source>
</evidence>
<feature type="transmembrane region" description="Helical" evidence="13">
    <location>
        <begin position="101"/>
        <end position="122"/>
    </location>
</feature>
<evidence type="ECO:0000256" key="7">
    <source>
        <dbReference type="ARBA" id="ARBA00022958"/>
    </source>
</evidence>
<evidence type="ECO:0000256" key="8">
    <source>
        <dbReference type="ARBA" id="ARBA00022989"/>
    </source>
</evidence>
<evidence type="ECO:0000256" key="11">
    <source>
        <dbReference type="ARBA" id="ARBA00023303"/>
    </source>
</evidence>
<dbReference type="PANTHER" id="PTHR31462:SF5">
    <property type="entry name" value="ENDOSOMAL_LYSOSOMAL PROTON CHANNEL TMEM175"/>
    <property type="match status" value="1"/>
</dbReference>
<keyword evidence="7" id="KW-0630">Potassium</keyword>
<keyword evidence="5 13" id="KW-0812">Transmembrane</keyword>
<dbReference type="EMBL" id="CP104213">
    <property type="protein sequence ID" value="UWX63585.1"/>
    <property type="molecule type" value="Genomic_DNA"/>
</dbReference>
<feature type="transmembrane region" description="Helical" evidence="13">
    <location>
        <begin position="153"/>
        <end position="183"/>
    </location>
</feature>
<organism evidence="14 15">
    <name type="scientific">Deinococcus rubellus</name>
    <dbReference type="NCBI Taxonomy" id="1889240"/>
    <lineage>
        <taxon>Bacteria</taxon>
        <taxon>Thermotogati</taxon>
        <taxon>Deinococcota</taxon>
        <taxon>Deinococci</taxon>
        <taxon>Deinococcales</taxon>
        <taxon>Deinococcaceae</taxon>
        <taxon>Deinococcus</taxon>
    </lineage>
</organism>
<gene>
    <name evidence="14" type="ORF">N0D28_12680</name>
</gene>
<evidence type="ECO:0000313" key="14">
    <source>
        <dbReference type="EMBL" id="UWX63585.1"/>
    </source>
</evidence>
<evidence type="ECO:0000256" key="3">
    <source>
        <dbReference type="ARBA" id="ARBA00022448"/>
    </source>
</evidence>
<dbReference type="InterPro" id="IPR010617">
    <property type="entry name" value="TMEM175-like"/>
</dbReference>
<dbReference type="RefSeq" id="WP_260559870.1">
    <property type="nucleotide sequence ID" value="NZ_BAABEC010000170.1"/>
</dbReference>
<comment type="similarity">
    <text evidence="2">Belongs to the TMEM175 family.</text>
</comment>
<keyword evidence="4" id="KW-0633">Potassium transport</keyword>
<dbReference type="Pfam" id="PF06736">
    <property type="entry name" value="TMEM175"/>
    <property type="match status" value="1"/>
</dbReference>
<keyword evidence="3" id="KW-0813">Transport</keyword>
<name>A0ABY5YET2_9DEIO</name>
<feature type="transmembrane region" description="Helical" evidence="13">
    <location>
        <begin position="40"/>
        <end position="58"/>
    </location>
</feature>
<protein>
    <submittedName>
        <fullName evidence="14">TMEM175 family protein</fullName>
    </submittedName>
</protein>
<accession>A0ABY5YET2</accession>
<evidence type="ECO:0000256" key="12">
    <source>
        <dbReference type="ARBA" id="ARBA00034430"/>
    </source>
</evidence>
<comment type="subcellular location">
    <subcellularLocation>
        <location evidence="1">Membrane</location>
        <topology evidence="1">Multi-pass membrane protein</topology>
    </subcellularLocation>
</comment>
<keyword evidence="10 13" id="KW-0472">Membrane</keyword>
<sequence>MNKSRIEAFSDGVLAIIITIMVLELKAPEGHQLGDLLRNWPKFLAYVISFVYVGIYWNNHHHLFVTVKRISGAVMWANLHLLFWLSLLPVLTAWAGESHFAAVPMGVYALDLLLCGVAFALLQQAIIRADPGNTLLADAVEGGLREKLSTGAYIVAALLPLFGLPGVYLSGLLLIGVALMWIVPDRRIERVLADGGRHDRS</sequence>
<comment type="catalytic activity">
    <reaction evidence="12">
        <text>K(+)(in) = K(+)(out)</text>
        <dbReference type="Rhea" id="RHEA:29463"/>
        <dbReference type="ChEBI" id="CHEBI:29103"/>
    </reaction>
</comment>
<keyword evidence="11" id="KW-0407">Ion channel</keyword>
<evidence type="ECO:0000256" key="13">
    <source>
        <dbReference type="SAM" id="Phobius"/>
    </source>
</evidence>
<evidence type="ECO:0000256" key="10">
    <source>
        <dbReference type="ARBA" id="ARBA00023136"/>
    </source>
</evidence>
<evidence type="ECO:0000256" key="5">
    <source>
        <dbReference type="ARBA" id="ARBA00022692"/>
    </source>
</evidence>
<evidence type="ECO:0000256" key="9">
    <source>
        <dbReference type="ARBA" id="ARBA00023065"/>
    </source>
</evidence>
<keyword evidence="8 13" id="KW-1133">Transmembrane helix</keyword>